<sequence>MNSSALLSDGFSKGNKSQSQKNKTNNGWCGRCMVPSISVMLVTVVLAIVVYNVNVPNYAIENWNKWLEGFLADEYTDSTLFCDTNRNTVFGQRDAEGNPLRCVACPVHALQCVNGIALCEKGYILEEYECVVDQVIVRMAQEIYAQVKDGFVLPFNIFFFFFFFPQRGNYNNQIAKKFLGERKGKHVCGYDVESDMSEAELKRLVQMYVLI</sequence>
<feature type="compositionally biased region" description="Low complexity" evidence="1">
    <location>
        <begin position="12"/>
        <end position="24"/>
    </location>
</feature>
<keyword evidence="2" id="KW-0472">Membrane</keyword>
<dbReference type="AlphaFoldDB" id="X6L9N2"/>
<accession>X6L9N2</accession>
<protein>
    <recommendedName>
        <fullName evidence="5">Man1/Src1 C-terminal domain-containing protein</fullName>
    </recommendedName>
</protein>
<evidence type="ECO:0008006" key="5">
    <source>
        <dbReference type="Google" id="ProtNLM"/>
    </source>
</evidence>
<evidence type="ECO:0000313" key="3">
    <source>
        <dbReference type="EMBL" id="ETN97409.1"/>
    </source>
</evidence>
<evidence type="ECO:0000256" key="1">
    <source>
        <dbReference type="SAM" id="MobiDB-lite"/>
    </source>
</evidence>
<keyword evidence="2" id="KW-1133">Transmembrane helix</keyword>
<proteinExistence type="predicted"/>
<evidence type="ECO:0000313" key="4">
    <source>
        <dbReference type="Proteomes" id="UP000023152"/>
    </source>
</evidence>
<feature type="non-terminal residue" evidence="3">
    <location>
        <position position="211"/>
    </location>
</feature>
<reference evidence="3 4" key="1">
    <citation type="journal article" date="2013" name="Curr. Biol.">
        <title>The Genome of the Foraminiferan Reticulomyxa filosa.</title>
        <authorList>
            <person name="Glockner G."/>
            <person name="Hulsmann N."/>
            <person name="Schleicher M."/>
            <person name="Noegel A.A."/>
            <person name="Eichinger L."/>
            <person name="Gallinger C."/>
            <person name="Pawlowski J."/>
            <person name="Sierra R."/>
            <person name="Euteneuer U."/>
            <person name="Pillet L."/>
            <person name="Moustafa A."/>
            <person name="Platzer M."/>
            <person name="Groth M."/>
            <person name="Szafranski K."/>
            <person name="Schliwa M."/>
        </authorList>
    </citation>
    <scope>NUCLEOTIDE SEQUENCE [LARGE SCALE GENOMIC DNA]</scope>
</reference>
<name>X6L9N2_RETFI</name>
<feature type="region of interest" description="Disordered" evidence="1">
    <location>
        <begin position="1"/>
        <end position="24"/>
    </location>
</feature>
<feature type="transmembrane region" description="Helical" evidence="2">
    <location>
        <begin position="28"/>
        <end position="51"/>
    </location>
</feature>
<dbReference type="EMBL" id="ASPP01049827">
    <property type="protein sequence ID" value="ETN97409.1"/>
    <property type="molecule type" value="Genomic_DNA"/>
</dbReference>
<keyword evidence="4" id="KW-1185">Reference proteome</keyword>
<keyword evidence="2" id="KW-0812">Transmembrane</keyword>
<gene>
    <name evidence="3" type="ORF">RFI_40120</name>
</gene>
<dbReference type="Proteomes" id="UP000023152">
    <property type="component" value="Unassembled WGS sequence"/>
</dbReference>
<organism evidence="3 4">
    <name type="scientific">Reticulomyxa filosa</name>
    <dbReference type="NCBI Taxonomy" id="46433"/>
    <lineage>
        <taxon>Eukaryota</taxon>
        <taxon>Sar</taxon>
        <taxon>Rhizaria</taxon>
        <taxon>Retaria</taxon>
        <taxon>Foraminifera</taxon>
        <taxon>Monothalamids</taxon>
        <taxon>Reticulomyxidae</taxon>
        <taxon>Reticulomyxa</taxon>
    </lineage>
</organism>
<evidence type="ECO:0000256" key="2">
    <source>
        <dbReference type="SAM" id="Phobius"/>
    </source>
</evidence>
<comment type="caution">
    <text evidence="3">The sequence shown here is derived from an EMBL/GenBank/DDBJ whole genome shotgun (WGS) entry which is preliminary data.</text>
</comment>